<dbReference type="AlphaFoldDB" id="A0AAF3FML0"/>
<dbReference type="WBParaSite" id="MBELARI_LOCUS8004">
    <property type="protein sequence ID" value="MBELARI_LOCUS8004"/>
    <property type="gene ID" value="MBELARI_LOCUS8004"/>
</dbReference>
<reference evidence="2" key="1">
    <citation type="submission" date="2024-02" db="UniProtKB">
        <authorList>
            <consortium name="WormBaseParasite"/>
        </authorList>
    </citation>
    <scope>IDENTIFICATION</scope>
</reference>
<name>A0AAF3FML0_9BILA</name>
<evidence type="ECO:0000313" key="1">
    <source>
        <dbReference type="Proteomes" id="UP000887575"/>
    </source>
</evidence>
<sequence>MVMQSTNTNDTWLGFHVVDFCAQFEDLGMLSDFVTKMKTVANYEQLKVPTCKKATDSEDDSFFDDEIDENDQDANMIDMVPPVRFFFDSEYAAMDVRAQYFEITFRGVVYRFAHPQGNQARQFTTNNILEPAKTPRLWVHLLVKGVRLQELNPHTKCYINGPVVDFYMAWAMLEFEQVLIARTGLSNNSGNDIAFKSMICEELYRYLI</sequence>
<accession>A0AAF3FML0</accession>
<evidence type="ECO:0000313" key="2">
    <source>
        <dbReference type="WBParaSite" id="MBELARI_LOCUS8004"/>
    </source>
</evidence>
<proteinExistence type="predicted"/>
<protein>
    <submittedName>
        <fullName evidence="2">Uncharacterized protein</fullName>
    </submittedName>
</protein>
<dbReference type="Proteomes" id="UP000887575">
    <property type="component" value="Unassembled WGS sequence"/>
</dbReference>
<organism evidence="1 2">
    <name type="scientific">Mesorhabditis belari</name>
    <dbReference type="NCBI Taxonomy" id="2138241"/>
    <lineage>
        <taxon>Eukaryota</taxon>
        <taxon>Metazoa</taxon>
        <taxon>Ecdysozoa</taxon>
        <taxon>Nematoda</taxon>
        <taxon>Chromadorea</taxon>
        <taxon>Rhabditida</taxon>
        <taxon>Rhabditina</taxon>
        <taxon>Rhabditomorpha</taxon>
        <taxon>Rhabditoidea</taxon>
        <taxon>Rhabditidae</taxon>
        <taxon>Mesorhabditinae</taxon>
        <taxon>Mesorhabditis</taxon>
    </lineage>
</organism>
<keyword evidence="1" id="KW-1185">Reference proteome</keyword>